<protein>
    <submittedName>
        <fullName evidence="2">CrtY protein</fullName>
    </submittedName>
</protein>
<proteinExistence type="inferred from homology"/>
<dbReference type="GO" id="GO:0045436">
    <property type="term" value="F:lycopene beta cyclase activity"/>
    <property type="evidence" value="ECO:0007669"/>
    <property type="project" value="InterPro"/>
</dbReference>
<dbReference type="Pfam" id="PF05834">
    <property type="entry name" value="Lycopene_cycl"/>
    <property type="match status" value="1"/>
</dbReference>
<dbReference type="Proteomes" id="UP000032025">
    <property type="component" value="Unassembled WGS sequence"/>
</dbReference>
<evidence type="ECO:0000256" key="1">
    <source>
        <dbReference type="ARBA" id="ARBA00006599"/>
    </source>
</evidence>
<dbReference type="GO" id="GO:0016705">
    <property type="term" value="F:oxidoreductase activity, acting on paired donors, with incorporation or reduction of molecular oxygen"/>
    <property type="evidence" value="ECO:0007669"/>
    <property type="project" value="InterPro"/>
</dbReference>
<comment type="similarity">
    <text evidence="1">Belongs to the lycopene cyclase family.</text>
</comment>
<sequence length="390" mass="43085">MAATISCDVAIVGAGLAGGLIALALKARHPSLDLRLIDAGETIGGNHVWSFFGSDVAKRDRWIVERLVAHGWRQYDVAFPAHSRTLDQTYYSIESHRLDTEVRRALPPQALILGRKVLAVSATAAVFADGDRVEAKGVIDARGAGDLSALSCGWQKFVGQELRLSRPHGCTRPVVMDATVKQIDGYRFVYVLPFAEDRIFVEDTYYSTSSELNRRAIVQRIERYAEARDWLTAEVVREEAGVLPVAMGGDFDAYWRSGGAKTPKAGMRAGLFHPTTGYSLPDAIRLAAMLAERTDFAGADLHDATYRMARAAWDARGFYRMLDTMLFKAAEPDERYRVLERFYRLAPDLIGRFYAGQSTMADKARILTGRPPVPILRAIAALRSQTGGRA</sequence>
<dbReference type="InterPro" id="IPR008461">
    <property type="entry name" value="CrtY"/>
</dbReference>
<evidence type="ECO:0000313" key="2">
    <source>
        <dbReference type="EMBL" id="GAN14459.1"/>
    </source>
</evidence>
<dbReference type="NCBIfam" id="TIGR01789">
    <property type="entry name" value="lycopene_cycl"/>
    <property type="match status" value="1"/>
</dbReference>
<gene>
    <name evidence="2" type="primary">crtY</name>
    <name evidence="2" type="ORF">SP6_42_00170</name>
</gene>
<dbReference type="EMBL" id="BBJS01000042">
    <property type="protein sequence ID" value="GAN14459.1"/>
    <property type="molecule type" value="Genomic_DNA"/>
</dbReference>
<organism evidence="2 3">
    <name type="scientific">Sphingomonas paucimobilis NBRC 13935</name>
    <dbReference type="NCBI Taxonomy" id="1219050"/>
    <lineage>
        <taxon>Bacteria</taxon>
        <taxon>Pseudomonadati</taxon>
        <taxon>Pseudomonadota</taxon>
        <taxon>Alphaproteobacteria</taxon>
        <taxon>Sphingomonadales</taxon>
        <taxon>Sphingomonadaceae</taxon>
        <taxon>Sphingomonas</taxon>
    </lineage>
</organism>
<dbReference type="Gene3D" id="3.50.50.60">
    <property type="entry name" value="FAD/NAD(P)-binding domain"/>
    <property type="match status" value="1"/>
</dbReference>
<name>A0A0C9N4F6_SPHPI</name>
<dbReference type="RefSeq" id="WP_007405555.1">
    <property type="nucleotide sequence ID" value="NZ_BBJS01000042.1"/>
</dbReference>
<accession>A0A0C9N4F6</accession>
<evidence type="ECO:0000313" key="3">
    <source>
        <dbReference type="Proteomes" id="UP000032025"/>
    </source>
</evidence>
<dbReference type="NCBIfam" id="TIGR01790">
    <property type="entry name" value="carotene-cycl"/>
    <property type="match status" value="1"/>
</dbReference>
<comment type="caution">
    <text evidence="2">The sequence shown here is derived from an EMBL/GenBank/DDBJ whole genome shotgun (WGS) entry which is preliminary data.</text>
</comment>
<dbReference type="GO" id="GO:0016117">
    <property type="term" value="P:carotenoid biosynthetic process"/>
    <property type="evidence" value="ECO:0007669"/>
    <property type="project" value="InterPro"/>
</dbReference>
<dbReference type="InterPro" id="IPR010108">
    <property type="entry name" value="Lycopene_cyclase_b/e"/>
</dbReference>
<reference evidence="2 3" key="1">
    <citation type="submission" date="2014-08" db="EMBL/GenBank/DDBJ databases">
        <title>Whole genome shotgun sequence of Sphingomonas paucimobilis NBRC 13935.</title>
        <authorList>
            <person name="Hosoyama A."/>
            <person name="Hashimoto M."/>
            <person name="Hosoyama Y."/>
            <person name="Noguchi M."/>
            <person name="Uohara A."/>
            <person name="Ohji S."/>
            <person name="Katano-Makiyama Y."/>
            <person name="Ichikawa N."/>
            <person name="Kimura A."/>
            <person name="Yamazoe A."/>
            <person name="Fujita N."/>
        </authorList>
    </citation>
    <scope>NUCLEOTIDE SEQUENCE [LARGE SCALE GENOMIC DNA]</scope>
    <source>
        <strain evidence="2 3">NBRC 13935</strain>
    </source>
</reference>
<dbReference type="GeneID" id="78527815"/>
<dbReference type="InterPro" id="IPR036188">
    <property type="entry name" value="FAD/NAD-bd_sf"/>
</dbReference>
<dbReference type="SUPFAM" id="SSF51905">
    <property type="entry name" value="FAD/NAD(P)-binding domain"/>
    <property type="match status" value="1"/>
</dbReference>
<dbReference type="AlphaFoldDB" id="A0A0C9N4F6"/>
<keyword evidence="3" id="KW-1185">Reference proteome</keyword>